<dbReference type="Gene3D" id="1.10.1530.10">
    <property type="match status" value="1"/>
</dbReference>
<dbReference type="Pfam" id="PF02615">
    <property type="entry name" value="Ldh_2"/>
    <property type="match status" value="1"/>
</dbReference>
<evidence type="ECO:0000313" key="3">
    <source>
        <dbReference type="Proteomes" id="UP000199315"/>
    </source>
</evidence>
<dbReference type="OrthoDB" id="9769447at2"/>
<name>A0A1D3TYD8_9FIRM</name>
<proteinExistence type="predicted"/>
<dbReference type="InterPro" id="IPR003767">
    <property type="entry name" value="Malate/L-lactate_DH-like"/>
</dbReference>
<keyword evidence="3" id="KW-1185">Reference proteome</keyword>
<dbReference type="Gene3D" id="3.30.1370.60">
    <property type="entry name" value="Hypothetical oxidoreductase yiak, domain 2"/>
    <property type="match status" value="1"/>
</dbReference>
<reference evidence="2 3" key="1">
    <citation type="submission" date="2016-09" db="EMBL/GenBank/DDBJ databases">
        <authorList>
            <person name="Capua I."/>
            <person name="De Benedictis P."/>
            <person name="Joannis T."/>
            <person name="Lombin L.H."/>
            <person name="Cattoli G."/>
        </authorList>
    </citation>
    <scope>NUCLEOTIDE SEQUENCE [LARGE SCALE GENOMIC DNA]</scope>
    <source>
        <strain evidence="2 3">GluBS11</strain>
    </source>
</reference>
<keyword evidence="1" id="KW-0560">Oxidoreductase</keyword>
<dbReference type="GO" id="GO:0016491">
    <property type="term" value="F:oxidoreductase activity"/>
    <property type="evidence" value="ECO:0007669"/>
    <property type="project" value="UniProtKB-KW"/>
</dbReference>
<evidence type="ECO:0000256" key="1">
    <source>
        <dbReference type="ARBA" id="ARBA00023002"/>
    </source>
</evidence>
<accession>A0A1D3TYD8</accession>
<dbReference type="InterPro" id="IPR043144">
    <property type="entry name" value="Mal/L-sulf/L-lact_DH-like_ah"/>
</dbReference>
<dbReference type="RefSeq" id="WP_091236793.1">
    <property type="nucleotide sequence ID" value="NZ_FMKA01000041.1"/>
</dbReference>
<dbReference type="PANTHER" id="PTHR11091">
    <property type="entry name" value="OXIDOREDUCTASE-RELATED"/>
    <property type="match status" value="1"/>
</dbReference>
<dbReference type="AlphaFoldDB" id="A0A1D3TYD8"/>
<dbReference type="EMBL" id="FMKA01000041">
    <property type="protein sequence ID" value="SCP99438.1"/>
    <property type="molecule type" value="Genomic_DNA"/>
</dbReference>
<sequence length="334" mass="36429">MRVPYDVMLKEFQRVLLKKGFDEKTAFEAASNFAQTSLDGVYSHGINRFPRVISYIDNGVIDPKAQPVCELECGIMEKWNGNLALGNTNAMKAMDRACELAKEHGVGVVALKNTNHWMRGGAFGWQAADKGCIGICWTNTMPNMPAYGAKDRRIGNNPFIMSVPRSNGEHVVIDCALSQFSYGKIEESRLKGKVLPVPGGYDSEGNLTTDAAEIEKTWRVLPIGFWKGSGLSIVLDMVAAILSGGNSVGDIGETIGEEAGLSQVLIAIDPTKLSSREEIDAVVDKIIDYVKGSEPVQENGVISYPGESSLRTRKDNLENGIPVIEEIWNSILNM</sequence>
<dbReference type="Proteomes" id="UP000199315">
    <property type="component" value="Unassembled WGS sequence"/>
</dbReference>
<protein>
    <submittedName>
        <fullName evidence="2">3-dehydro-L-gulonate 2-dehydrogenase</fullName>
    </submittedName>
</protein>
<dbReference type="STRING" id="1619234.SAMN05421730_104116"/>
<dbReference type="InterPro" id="IPR043143">
    <property type="entry name" value="Mal/L-sulf/L-lact_DH-like_NADP"/>
</dbReference>
<dbReference type="SUPFAM" id="SSF89733">
    <property type="entry name" value="L-sulfolactate dehydrogenase-like"/>
    <property type="match status" value="1"/>
</dbReference>
<organism evidence="2 3">
    <name type="scientific">Anaerobium acetethylicum</name>
    <dbReference type="NCBI Taxonomy" id="1619234"/>
    <lineage>
        <taxon>Bacteria</taxon>
        <taxon>Bacillati</taxon>
        <taxon>Bacillota</taxon>
        <taxon>Clostridia</taxon>
        <taxon>Lachnospirales</taxon>
        <taxon>Lachnospiraceae</taxon>
        <taxon>Anaerobium</taxon>
    </lineage>
</organism>
<dbReference type="NCBIfam" id="NF009750">
    <property type="entry name" value="PRK13260.1"/>
    <property type="match status" value="1"/>
</dbReference>
<dbReference type="InterPro" id="IPR036111">
    <property type="entry name" value="Mal/L-sulfo/L-lacto_DH-like_sf"/>
</dbReference>
<evidence type="ECO:0000313" key="2">
    <source>
        <dbReference type="EMBL" id="SCP99438.1"/>
    </source>
</evidence>
<gene>
    <name evidence="2" type="ORF">SAMN05421730_104116</name>
</gene>
<dbReference type="PANTHER" id="PTHR11091:SF3">
    <property type="entry name" value="2,3-DIKETO-L-GULONATE REDUCTASE"/>
    <property type="match status" value="1"/>
</dbReference>